<dbReference type="AlphaFoldDB" id="A0A3E3I043"/>
<dbReference type="Proteomes" id="UP000261166">
    <property type="component" value="Unassembled WGS sequence"/>
</dbReference>
<evidence type="ECO:0000313" key="2">
    <source>
        <dbReference type="Proteomes" id="UP000261166"/>
    </source>
</evidence>
<organism evidence="1 2">
    <name type="scientific">Eisenbergiella massiliensis</name>
    <dbReference type="NCBI Taxonomy" id="1720294"/>
    <lineage>
        <taxon>Bacteria</taxon>
        <taxon>Bacillati</taxon>
        <taxon>Bacillota</taxon>
        <taxon>Clostridia</taxon>
        <taxon>Lachnospirales</taxon>
        <taxon>Lachnospiraceae</taxon>
        <taxon>Eisenbergiella</taxon>
    </lineage>
</organism>
<name>A0A3E3I043_9FIRM</name>
<evidence type="ECO:0000313" key="1">
    <source>
        <dbReference type="EMBL" id="RGE57386.1"/>
    </source>
</evidence>
<dbReference type="EMBL" id="QVLU01000092">
    <property type="protein sequence ID" value="RGE57386.1"/>
    <property type="molecule type" value="Genomic_DNA"/>
</dbReference>
<reference evidence="1 2" key="1">
    <citation type="submission" date="2018-08" db="EMBL/GenBank/DDBJ databases">
        <title>A genome reference for cultivated species of the human gut microbiota.</title>
        <authorList>
            <person name="Zou Y."/>
            <person name="Xue W."/>
            <person name="Luo G."/>
        </authorList>
    </citation>
    <scope>NUCLEOTIDE SEQUENCE [LARGE SCALE GENOMIC DNA]</scope>
    <source>
        <strain evidence="1 2">AF26-4BH</strain>
    </source>
</reference>
<dbReference type="OrthoDB" id="10002801at2"/>
<comment type="caution">
    <text evidence="1">The sequence shown here is derived from an EMBL/GenBank/DDBJ whole genome shotgun (WGS) entry which is preliminary data.</text>
</comment>
<protein>
    <submittedName>
        <fullName evidence="1">Uncharacterized protein</fullName>
    </submittedName>
</protein>
<sequence>MEKDKLIFTDGTNLEYDTISVSQGRLCIAFNSGNFTELETKFSNAAVLEKIYQADPQGNKTAVHKNYSILKEITKRKNIVTDEINDVVEDVIVVCMEQEPEWVVSQRKQDDRISSVEETAEILTMDALA</sequence>
<dbReference type="RefSeq" id="WP_025489446.1">
    <property type="nucleotide sequence ID" value="NZ_JBKVAZ010000010.1"/>
</dbReference>
<accession>A0A3E3I043</accession>
<gene>
    <name evidence="1" type="ORF">DWY69_31605</name>
</gene>
<proteinExistence type="predicted"/>